<organism evidence="1 2">
    <name type="scientific">Penicillium patulum</name>
    <name type="common">Penicillium griseofulvum</name>
    <dbReference type="NCBI Taxonomy" id="5078"/>
    <lineage>
        <taxon>Eukaryota</taxon>
        <taxon>Fungi</taxon>
        <taxon>Dikarya</taxon>
        <taxon>Ascomycota</taxon>
        <taxon>Pezizomycotina</taxon>
        <taxon>Eurotiomycetes</taxon>
        <taxon>Eurotiomycetidae</taxon>
        <taxon>Eurotiales</taxon>
        <taxon>Aspergillaceae</taxon>
        <taxon>Penicillium</taxon>
    </lineage>
</organism>
<keyword evidence="2" id="KW-1185">Reference proteome</keyword>
<dbReference type="GeneID" id="63709926"/>
<accession>A0A135LN80</accession>
<name>A0A135LN80_PENPA</name>
<dbReference type="AlphaFoldDB" id="A0A135LN80"/>
<sequence length="101" mass="11414">MATLITPATYRTLLQNRVLLPRIVPSYISAIERLAESAAGQYRSEGTEDNCHFWYSAIASFQRDVTRMAFDATSSNDIVRHGEISRVVDRFPVDILPAEPR</sequence>
<protein>
    <submittedName>
        <fullName evidence="1">Uncharacterized protein</fullName>
    </submittedName>
</protein>
<proteinExistence type="predicted"/>
<evidence type="ECO:0000313" key="1">
    <source>
        <dbReference type="EMBL" id="KXG50421.1"/>
    </source>
</evidence>
<comment type="caution">
    <text evidence="1">The sequence shown here is derived from an EMBL/GenBank/DDBJ whole genome shotgun (WGS) entry which is preliminary data.</text>
</comment>
<dbReference type="Proteomes" id="UP000070168">
    <property type="component" value="Unassembled WGS sequence"/>
</dbReference>
<reference evidence="1 2" key="1">
    <citation type="journal article" date="2016" name="BMC Genomics">
        <title>Genome sequencing and secondary metabolism of the postharvest pathogen Penicillium griseofulvum.</title>
        <authorList>
            <person name="Banani H."/>
            <person name="Marcet-Houben M."/>
            <person name="Ballester A.R."/>
            <person name="Abbruscato P."/>
            <person name="Gonzalez-Candelas L."/>
            <person name="Gabaldon T."/>
            <person name="Spadaro D."/>
        </authorList>
    </citation>
    <scope>NUCLEOTIDE SEQUENCE [LARGE SCALE GENOMIC DNA]</scope>
    <source>
        <strain evidence="1 2">PG3</strain>
    </source>
</reference>
<evidence type="ECO:0000313" key="2">
    <source>
        <dbReference type="Proteomes" id="UP000070168"/>
    </source>
</evidence>
<dbReference type="EMBL" id="LHQR01000047">
    <property type="protein sequence ID" value="KXG50421.1"/>
    <property type="molecule type" value="Genomic_DNA"/>
</dbReference>
<gene>
    <name evidence="1" type="ORF">PGRI_069120</name>
</gene>
<dbReference type="RefSeq" id="XP_040648957.1">
    <property type="nucleotide sequence ID" value="XM_040794626.1"/>
</dbReference>